<evidence type="ECO:0000259" key="1">
    <source>
        <dbReference type="Pfam" id="PF13349"/>
    </source>
</evidence>
<sequence length="345" mass="38436">MNEERMKILKMIEEGNISAEEGAKLLAAVENREADESKAEEKEKKKYGLKNFLGDAVEKIKNTDFDLSFGEYVEFDYETQTESDDFNDIDISIANGSLDVDTWDGDYVKAAYHVRVYQVDTEEEARSHFLADGQFDIHNGLLRLASPSKKIKTFIHLTLPKKRYDFIKSKLANGTITVNHMDSDYYQLKTSNGRIQLNSVTGETCKVETGNGAITVADGVFDMCEMDTLNGAVTLGGDFGKSDVSAVSGSITVDHFGEKAHTGFYKATTGSIKVSLPKHKRVDGKLRTNFGNLNCQIDNYKILDDKKEVVNKQLTFEAFEEYESAYHLEAETKTGSVTVSPSGQE</sequence>
<organism evidence="3 4">
    <name type="scientific">Halobacillus alkaliphilus</name>
    <dbReference type="NCBI Taxonomy" id="396056"/>
    <lineage>
        <taxon>Bacteria</taxon>
        <taxon>Bacillati</taxon>
        <taxon>Bacillota</taxon>
        <taxon>Bacilli</taxon>
        <taxon>Bacillales</taxon>
        <taxon>Bacillaceae</taxon>
        <taxon>Halobacillus</taxon>
    </lineage>
</organism>
<dbReference type="EMBL" id="FOOG01000005">
    <property type="protein sequence ID" value="SFF68545.1"/>
    <property type="molecule type" value="Genomic_DNA"/>
</dbReference>
<feature type="domain" description="DUF4097" evidence="1">
    <location>
        <begin position="134"/>
        <end position="305"/>
    </location>
</feature>
<dbReference type="RefSeq" id="WP_089750751.1">
    <property type="nucleotide sequence ID" value="NZ_FOOG01000005.1"/>
</dbReference>
<accession>A0A1I2KNM1</accession>
<dbReference type="Pfam" id="PF13349">
    <property type="entry name" value="DUF4097"/>
    <property type="match status" value="1"/>
</dbReference>
<dbReference type="Proteomes" id="UP000198897">
    <property type="component" value="Unassembled WGS sequence"/>
</dbReference>
<name>A0A1I2KNM1_9BACI</name>
<keyword evidence="4" id="KW-1185">Reference proteome</keyword>
<reference evidence="4" key="1">
    <citation type="submission" date="2016-10" db="EMBL/GenBank/DDBJ databases">
        <authorList>
            <person name="Varghese N."/>
            <person name="Submissions S."/>
        </authorList>
    </citation>
    <scope>NUCLEOTIDE SEQUENCE [LARGE SCALE GENOMIC DNA]</scope>
    <source>
        <strain evidence="4">FP5</strain>
    </source>
</reference>
<dbReference type="AlphaFoldDB" id="A0A1I2KNM1"/>
<dbReference type="InterPro" id="IPR053959">
    <property type="entry name" value="YvlB/LiaX_N"/>
</dbReference>
<dbReference type="InterPro" id="IPR025164">
    <property type="entry name" value="Toastrack_DUF4097"/>
</dbReference>
<evidence type="ECO:0000313" key="3">
    <source>
        <dbReference type="EMBL" id="SFF68545.1"/>
    </source>
</evidence>
<dbReference type="Pfam" id="PF22746">
    <property type="entry name" value="SHOCT-like_DUF2089-C"/>
    <property type="match status" value="1"/>
</dbReference>
<protein>
    <submittedName>
        <fullName evidence="3">DUF4097 and DUF4098 domain-containing protein YvlB</fullName>
    </submittedName>
</protein>
<evidence type="ECO:0000313" key="4">
    <source>
        <dbReference type="Proteomes" id="UP000198897"/>
    </source>
</evidence>
<dbReference type="OrthoDB" id="2240743at2"/>
<gene>
    <name evidence="3" type="ORF">SAMN05216353_105117</name>
</gene>
<proteinExistence type="predicted"/>
<feature type="domain" description="YvlB/LiaX N-terminal" evidence="2">
    <location>
        <begin position="3"/>
        <end position="33"/>
    </location>
</feature>
<evidence type="ECO:0000259" key="2">
    <source>
        <dbReference type="Pfam" id="PF22746"/>
    </source>
</evidence>